<dbReference type="OrthoDB" id="5337378at2759"/>
<dbReference type="InterPro" id="IPR000719">
    <property type="entry name" value="Prot_kinase_dom"/>
</dbReference>
<dbReference type="GO" id="GO:0004713">
    <property type="term" value="F:protein tyrosine kinase activity"/>
    <property type="evidence" value="ECO:0007669"/>
    <property type="project" value="TreeGrafter"/>
</dbReference>
<keyword evidence="4 6" id="KW-0067">ATP-binding</keyword>
<evidence type="ECO:0000256" key="6">
    <source>
        <dbReference type="PROSITE-ProRule" id="PRU10141"/>
    </source>
</evidence>
<dbReference type="PROSITE" id="PS00108">
    <property type="entry name" value="PROTEIN_KINASE_ST"/>
    <property type="match status" value="1"/>
</dbReference>
<dbReference type="EMBL" id="KV454426">
    <property type="protein sequence ID" value="ODQ83176.1"/>
    <property type="molecule type" value="Genomic_DNA"/>
</dbReference>
<dbReference type="SMART" id="SM00220">
    <property type="entry name" value="S_TKc"/>
    <property type="match status" value="1"/>
</dbReference>
<feature type="domain" description="Protein kinase" evidence="8">
    <location>
        <begin position="556"/>
        <end position="897"/>
    </location>
</feature>
<evidence type="ECO:0000256" key="7">
    <source>
        <dbReference type="SAM" id="MobiDB-lite"/>
    </source>
</evidence>
<feature type="region of interest" description="Disordered" evidence="7">
    <location>
        <begin position="193"/>
        <end position="216"/>
    </location>
</feature>
<name>A0A1E3QZU8_9ASCO</name>
<evidence type="ECO:0000313" key="9">
    <source>
        <dbReference type="EMBL" id="ODQ83176.1"/>
    </source>
</evidence>
<dbReference type="PANTHER" id="PTHR11042:SF196">
    <property type="entry name" value="MITOSIS INHIBITOR PROTEIN KINASE SWE1"/>
    <property type="match status" value="1"/>
</dbReference>
<dbReference type="Proteomes" id="UP000094336">
    <property type="component" value="Unassembled WGS sequence"/>
</dbReference>
<evidence type="ECO:0000256" key="5">
    <source>
        <dbReference type="ARBA" id="ARBA00037982"/>
    </source>
</evidence>
<dbReference type="Pfam" id="PF00069">
    <property type="entry name" value="Pkinase"/>
    <property type="match status" value="1"/>
</dbReference>
<keyword evidence="3" id="KW-0418">Kinase</keyword>
<evidence type="ECO:0000259" key="8">
    <source>
        <dbReference type="PROSITE" id="PS50011"/>
    </source>
</evidence>
<dbReference type="PROSITE" id="PS50011">
    <property type="entry name" value="PROTEIN_KINASE_DOM"/>
    <property type="match status" value="1"/>
</dbReference>
<feature type="region of interest" description="Disordered" evidence="7">
    <location>
        <begin position="379"/>
        <end position="456"/>
    </location>
</feature>
<proteinExistence type="inferred from homology"/>
<keyword evidence="2 6" id="KW-0547">Nucleotide-binding</keyword>
<dbReference type="STRING" id="984486.A0A1E3QZU8"/>
<feature type="compositionally biased region" description="Polar residues" evidence="7">
    <location>
        <begin position="18"/>
        <end position="28"/>
    </location>
</feature>
<dbReference type="SUPFAM" id="SSF56112">
    <property type="entry name" value="Protein kinase-like (PK-like)"/>
    <property type="match status" value="1"/>
</dbReference>
<dbReference type="GO" id="GO:0005634">
    <property type="term" value="C:nucleus"/>
    <property type="evidence" value="ECO:0007669"/>
    <property type="project" value="TreeGrafter"/>
</dbReference>
<sequence length="920" mass="102700">MITRQRRHESDDTPKKSPGNSPQACTLSKSNSIKLDYYTNNQISRSFNSLILNDDEPDDTPPRAFKPKKLFNFSHDLDEYDHLHDFSMTDNDSDDEPVQRSIRRSSKFLDLSLDKENMIDESTPHKPFEAHTPHHTFKRPHGLVSQSPSPSHLRASPDSCIKSPSHFSARLKLSRNLNHRLLEKSPARLRVSPSHFKASPGLKTSPSFKASPSRCKVSPHILSPSRNITNIVRASPKTASPSFAKVKMRKMLVPPNVTSTPLYKTRSPFRLGSPSRSSVKTAAFSLDDDLFANTSLPDRFVAPSYQFARPLHSAFVSTGLLKKNGVVAVVEKAVVKPMPDTPCKPGHPTAATSLNVEELVSSSLQNCISQFTEEFNDDHSSIFVSGGGTPSVSTRKKKHKANSQLDAFGPQTPTKFSVKKSTSAPAYYRELSNTPSDPRSATRESHNDSRNVSEFHNGEFSRAEFDQTGNTTADVSFVNPKLLLTVNVPSTPLLRSLGPRTPVERTFVSKASLGHANSSTDSFERERAAFINEFGHHDAILAQEVDDTHLIEKFGARNLKMLGIGEFSQVYEINFHNARYAIKRSKKRLVGRGERGRFLKEIEILRTLTGLTDDVQMEDEEGKEYVIRYIESWNFDSHFYLMTEYCENGTLFDFLQENVNGKLDEFRIWKIVIEVLTGLNYIHQNHFLHLDIKPSNIFVTFEGSLKIGDFGMSTDNPVPAGFDLEGDRNYIAPELLNDKKYTPLADIFSLGLIVIEAAANIILPDNGTPWRKLRSGDLSDAGKLSSDNIHEFLSHNTLYKCTSASNPGPIFSNPGPIFSNPETATDISSVSTTPSSLFPIEEVKSGEISPPAVPKWAPEFLINNSMKLDRLVRLMVSPNPYDRPTAKTILSTPECLLVERRRKSGALIYEGEFGPNPHNK</sequence>
<dbReference type="Gene3D" id="3.30.200.20">
    <property type="entry name" value="Phosphorylase Kinase, domain 1"/>
    <property type="match status" value="1"/>
</dbReference>
<accession>A0A1E3QZU8</accession>
<dbReference type="PANTHER" id="PTHR11042">
    <property type="entry name" value="EUKARYOTIC TRANSLATION INITIATION FACTOR 2-ALPHA KINASE EIF2-ALPHA KINASE -RELATED"/>
    <property type="match status" value="1"/>
</dbReference>
<comment type="similarity">
    <text evidence="5">Belongs to the protein kinase superfamily. Ser/Thr protein kinase family. GCN2 subfamily.</text>
</comment>
<dbReference type="Gene3D" id="1.10.510.10">
    <property type="entry name" value="Transferase(Phosphotransferase) domain 1"/>
    <property type="match status" value="1"/>
</dbReference>
<evidence type="ECO:0000313" key="10">
    <source>
        <dbReference type="Proteomes" id="UP000094336"/>
    </source>
</evidence>
<dbReference type="InterPro" id="IPR050339">
    <property type="entry name" value="CC_SR_Kinase"/>
</dbReference>
<dbReference type="GO" id="GO:0030447">
    <property type="term" value="P:filamentous growth"/>
    <property type="evidence" value="ECO:0007669"/>
    <property type="project" value="UniProtKB-ARBA"/>
</dbReference>
<dbReference type="InterPro" id="IPR011009">
    <property type="entry name" value="Kinase-like_dom_sf"/>
</dbReference>
<protein>
    <recommendedName>
        <fullName evidence="8">Protein kinase domain-containing protein</fullName>
    </recommendedName>
</protein>
<dbReference type="RefSeq" id="XP_018988504.1">
    <property type="nucleotide sequence ID" value="XM_019127774.1"/>
</dbReference>
<evidence type="ECO:0000256" key="3">
    <source>
        <dbReference type="ARBA" id="ARBA00022777"/>
    </source>
</evidence>
<organism evidence="9 10">
    <name type="scientific">Babjeviella inositovora NRRL Y-12698</name>
    <dbReference type="NCBI Taxonomy" id="984486"/>
    <lineage>
        <taxon>Eukaryota</taxon>
        <taxon>Fungi</taxon>
        <taxon>Dikarya</taxon>
        <taxon>Ascomycota</taxon>
        <taxon>Saccharomycotina</taxon>
        <taxon>Pichiomycetes</taxon>
        <taxon>Serinales incertae sedis</taxon>
        <taxon>Babjeviella</taxon>
    </lineage>
</organism>
<feature type="binding site" evidence="6">
    <location>
        <position position="583"/>
    </location>
    <ligand>
        <name>ATP</name>
        <dbReference type="ChEBI" id="CHEBI:30616"/>
    </ligand>
</feature>
<feature type="region of interest" description="Disordered" evidence="7">
    <location>
        <begin position="1"/>
        <end position="28"/>
    </location>
</feature>
<keyword evidence="1" id="KW-0808">Transferase</keyword>
<evidence type="ECO:0000256" key="4">
    <source>
        <dbReference type="ARBA" id="ARBA00022840"/>
    </source>
</evidence>
<evidence type="ECO:0000256" key="2">
    <source>
        <dbReference type="ARBA" id="ARBA00022741"/>
    </source>
</evidence>
<dbReference type="GeneID" id="30145627"/>
<feature type="region of interest" description="Disordered" evidence="7">
    <location>
        <begin position="130"/>
        <end position="158"/>
    </location>
</feature>
<dbReference type="GO" id="GO:0110031">
    <property type="term" value="P:negative regulation of G2/MI transition of meiotic cell cycle"/>
    <property type="evidence" value="ECO:0007669"/>
    <property type="project" value="TreeGrafter"/>
</dbReference>
<gene>
    <name evidence="9" type="ORF">BABINDRAFT_159617</name>
</gene>
<reference evidence="10" key="1">
    <citation type="submission" date="2016-05" db="EMBL/GenBank/DDBJ databases">
        <title>Comparative genomics of biotechnologically important yeasts.</title>
        <authorList>
            <consortium name="DOE Joint Genome Institute"/>
            <person name="Riley R."/>
            <person name="Haridas S."/>
            <person name="Wolfe K.H."/>
            <person name="Lopes M.R."/>
            <person name="Hittinger C.T."/>
            <person name="Goker M."/>
            <person name="Salamov A."/>
            <person name="Wisecaver J."/>
            <person name="Long T.M."/>
            <person name="Aerts A.L."/>
            <person name="Barry K."/>
            <person name="Choi C."/>
            <person name="Clum A."/>
            <person name="Coughlan A.Y."/>
            <person name="Deshpande S."/>
            <person name="Douglass A.P."/>
            <person name="Hanson S.J."/>
            <person name="Klenk H.-P."/>
            <person name="Labutti K."/>
            <person name="Lapidus A."/>
            <person name="Lindquist E."/>
            <person name="Lipzen A."/>
            <person name="Meier-Kolthoff J.P."/>
            <person name="Ohm R.A."/>
            <person name="Otillar R.P."/>
            <person name="Pangilinan J."/>
            <person name="Peng Y."/>
            <person name="Rokas A."/>
            <person name="Rosa C.A."/>
            <person name="Scheuner C."/>
            <person name="Sibirny A.A."/>
            <person name="Slot J.C."/>
            <person name="Stielow J.B."/>
            <person name="Sun H."/>
            <person name="Kurtzman C.P."/>
            <person name="Blackwell M."/>
            <person name="Grigoriev I.V."/>
            <person name="Jeffries T.W."/>
        </authorList>
    </citation>
    <scope>NUCLEOTIDE SEQUENCE [LARGE SCALE GENOMIC DNA]</scope>
    <source>
        <strain evidence="10">NRRL Y-12698</strain>
    </source>
</reference>
<evidence type="ECO:0000256" key="1">
    <source>
        <dbReference type="ARBA" id="ARBA00022679"/>
    </source>
</evidence>
<feature type="compositionally biased region" description="Basic and acidic residues" evidence="7">
    <location>
        <begin position="440"/>
        <end position="456"/>
    </location>
</feature>
<keyword evidence="10" id="KW-1185">Reference proteome</keyword>
<dbReference type="PROSITE" id="PS00107">
    <property type="entry name" value="PROTEIN_KINASE_ATP"/>
    <property type="match status" value="1"/>
</dbReference>
<dbReference type="AlphaFoldDB" id="A0A1E3QZU8"/>
<feature type="compositionally biased region" description="Polar residues" evidence="7">
    <location>
        <begin position="411"/>
        <end position="424"/>
    </location>
</feature>
<dbReference type="GO" id="GO:0005524">
    <property type="term" value="F:ATP binding"/>
    <property type="evidence" value="ECO:0007669"/>
    <property type="project" value="UniProtKB-UniRule"/>
</dbReference>
<dbReference type="InterPro" id="IPR008271">
    <property type="entry name" value="Ser/Thr_kinase_AS"/>
</dbReference>
<dbReference type="InterPro" id="IPR017441">
    <property type="entry name" value="Protein_kinase_ATP_BS"/>
</dbReference>
<dbReference type="GO" id="GO:0005737">
    <property type="term" value="C:cytoplasm"/>
    <property type="evidence" value="ECO:0007669"/>
    <property type="project" value="TreeGrafter"/>
</dbReference>